<feature type="region of interest" description="Disordered" evidence="1">
    <location>
        <begin position="214"/>
        <end position="315"/>
    </location>
</feature>
<gene>
    <name evidence="2" type="ORF">PQR62_19765</name>
</gene>
<proteinExistence type="predicted"/>
<feature type="region of interest" description="Disordered" evidence="1">
    <location>
        <begin position="91"/>
        <end position="185"/>
    </location>
</feature>
<accession>A0ABW9AGG2</accession>
<dbReference type="EMBL" id="JAQQFM010000009">
    <property type="protein sequence ID" value="MFL9926522.1"/>
    <property type="molecule type" value="Genomic_DNA"/>
</dbReference>
<evidence type="ECO:0000256" key="1">
    <source>
        <dbReference type="SAM" id="MobiDB-lite"/>
    </source>
</evidence>
<dbReference type="RefSeq" id="WP_408159740.1">
    <property type="nucleotide sequence ID" value="NZ_JAQQFM010000009.1"/>
</dbReference>
<dbReference type="Proteomes" id="UP001629246">
    <property type="component" value="Unassembled WGS sequence"/>
</dbReference>
<feature type="compositionally biased region" description="Acidic residues" evidence="1">
    <location>
        <begin position="148"/>
        <end position="159"/>
    </location>
</feature>
<dbReference type="NCBIfam" id="NF043076">
    <property type="entry name" value="PHA_gran_PhaM"/>
    <property type="match status" value="1"/>
</dbReference>
<sequence length="315" mass="32150">MLNQENMPGAGSVADTLAFMKQMWSGMGTPPMTSPSLSVDDLNKKISDLKTVASWLELNMNMLRATIQTLEVQSATLTTLQAMGAILSSRQADAPASPNGAQNGAGGDGAAPVMPPFPFGFPMWPGVTPSATADSDGTDEEAARAEENAEPEVAEDEPDPSPASASAHSAAEAAADTAKPQPAAGIMPDLQSAMANPNAWWNMLQQQFTQAVGNAMADGAGAEAPSLKPRKPGKDEEKGKGAAKSKSKLAPATAAPAARGRVAKAPAPKAAVGKAAPKKITKAPQSSKAGAKASVVQSGKKMPAPVRKPKSPRPV</sequence>
<organism evidence="2 3">
    <name type="scientific">Herbaspirillum lusitanum</name>
    <dbReference type="NCBI Taxonomy" id="213312"/>
    <lineage>
        <taxon>Bacteria</taxon>
        <taxon>Pseudomonadati</taxon>
        <taxon>Pseudomonadota</taxon>
        <taxon>Betaproteobacteria</taxon>
        <taxon>Burkholderiales</taxon>
        <taxon>Oxalobacteraceae</taxon>
        <taxon>Herbaspirillum</taxon>
    </lineage>
</organism>
<dbReference type="InterPro" id="IPR050026">
    <property type="entry name" value="PHA_gran_PhaM_N"/>
</dbReference>
<comment type="caution">
    <text evidence="2">The sequence shown here is derived from an EMBL/GenBank/DDBJ whole genome shotgun (WGS) entry which is preliminary data.</text>
</comment>
<reference evidence="2 3" key="1">
    <citation type="journal article" date="2024" name="Chem. Sci.">
        <title>Discovery of megapolipeptins by genome mining of a Burkholderiales bacteria collection.</title>
        <authorList>
            <person name="Paulo B.S."/>
            <person name="Recchia M.J.J."/>
            <person name="Lee S."/>
            <person name="Fergusson C.H."/>
            <person name="Romanowski S.B."/>
            <person name="Hernandez A."/>
            <person name="Krull N."/>
            <person name="Liu D.Y."/>
            <person name="Cavanagh H."/>
            <person name="Bos A."/>
            <person name="Gray C.A."/>
            <person name="Murphy B.T."/>
            <person name="Linington R.G."/>
            <person name="Eustaquio A.S."/>
        </authorList>
    </citation>
    <scope>NUCLEOTIDE SEQUENCE [LARGE SCALE GENOMIC DNA]</scope>
    <source>
        <strain evidence="2 3">RL21-008-BIB-A</strain>
    </source>
</reference>
<evidence type="ECO:0000313" key="3">
    <source>
        <dbReference type="Proteomes" id="UP001629246"/>
    </source>
</evidence>
<feature type="compositionally biased region" description="Low complexity" evidence="1">
    <location>
        <begin position="248"/>
        <end position="275"/>
    </location>
</feature>
<name>A0ABW9AGG2_9BURK</name>
<protein>
    <submittedName>
        <fullName evidence="2">Pilus assembly protein FimV</fullName>
    </submittedName>
</protein>
<evidence type="ECO:0000313" key="2">
    <source>
        <dbReference type="EMBL" id="MFL9926522.1"/>
    </source>
</evidence>
<keyword evidence="3" id="KW-1185">Reference proteome</keyword>
<feature type="compositionally biased region" description="Low complexity" evidence="1">
    <location>
        <begin position="162"/>
        <end position="184"/>
    </location>
</feature>